<dbReference type="Proteomes" id="UP000269721">
    <property type="component" value="Unassembled WGS sequence"/>
</dbReference>
<keyword evidence="3" id="KW-1185">Reference proteome</keyword>
<feature type="compositionally biased region" description="Low complexity" evidence="1">
    <location>
        <begin position="41"/>
        <end position="57"/>
    </location>
</feature>
<organism evidence="2 3">
    <name type="scientific">Blyttiomyces helicus</name>
    <dbReference type="NCBI Taxonomy" id="388810"/>
    <lineage>
        <taxon>Eukaryota</taxon>
        <taxon>Fungi</taxon>
        <taxon>Fungi incertae sedis</taxon>
        <taxon>Chytridiomycota</taxon>
        <taxon>Chytridiomycota incertae sedis</taxon>
        <taxon>Chytridiomycetes</taxon>
        <taxon>Chytridiomycetes incertae sedis</taxon>
        <taxon>Blyttiomyces</taxon>
    </lineage>
</organism>
<dbReference type="EMBL" id="KZ994978">
    <property type="protein sequence ID" value="RKO91628.1"/>
    <property type="molecule type" value="Genomic_DNA"/>
</dbReference>
<feature type="region of interest" description="Disordered" evidence="1">
    <location>
        <begin position="24"/>
        <end position="57"/>
    </location>
</feature>
<name>A0A4P9WJF6_9FUNG</name>
<evidence type="ECO:0000313" key="2">
    <source>
        <dbReference type="EMBL" id="RKO91628.1"/>
    </source>
</evidence>
<reference evidence="3" key="1">
    <citation type="journal article" date="2018" name="Nat. Microbiol.">
        <title>Leveraging single-cell genomics to expand the fungal tree of life.</title>
        <authorList>
            <person name="Ahrendt S.R."/>
            <person name="Quandt C.A."/>
            <person name="Ciobanu D."/>
            <person name="Clum A."/>
            <person name="Salamov A."/>
            <person name="Andreopoulos B."/>
            <person name="Cheng J.F."/>
            <person name="Woyke T."/>
            <person name="Pelin A."/>
            <person name="Henrissat B."/>
            <person name="Reynolds N.K."/>
            <person name="Benny G.L."/>
            <person name="Smith M.E."/>
            <person name="James T.Y."/>
            <person name="Grigoriev I.V."/>
        </authorList>
    </citation>
    <scope>NUCLEOTIDE SEQUENCE [LARGE SCALE GENOMIC DNA]</scope>
</reference>
<proteinExistence type="predicted"/>
<protein>
    <submittedName>
        <fullName evidence="2">Uncharacterized protein</fullName>
    </submittedName>
</protein>
<accession>A0A4P9WJF6</accession>
<sequence>MAHAPTLTHALASAVGGVLLRQKPFPSGQVPRALPPHRGTQDQPPSRGPSQSSSDPGQMDQGFFCVPSLKCPVVSMNSPKRGFYQMLLLSLGALLVELHLTSFSSVPDTPESVAQINALPTLTTFTSTGCTTLFLLAELATVRPPIMFDATDIIDRLTILVHACPTIDPRNPSPMTHLRFDPKSHLMSAPLQRLLRTRWSRLKHLETSGIPSVDHELMTRIAENEPQLEFLGVFDCENLVRDSVLLTV</sequence>
<dbReference type="AlphaFoldDB" id="A0A4P9WJF6"/>
<evidence type="ECO:0000313" key="3">
    <source>
        <dbReference type="Proteomes" id="UP000269721"/>
    </source>
</evidence>
<gene>
    <name evidence="2" type="ORF">BDK51DRAFT_42753</name>
</gene>
<evidence type="ECO:0000256" key="1">
    <source>
        <dbReference type="SAM" id="MobiDB-lite"/>
    </source>
</evidence>